<evidence type="ECO:0000256" key="3">
    <source>
        <dbReference type="ARBA" id="ARBA00022679"/>
    </source>
</evidence>
<accession>A0A427B433</accession>
<dbReference type="PANTHER" id="PTHR11926">
    <property type="entry name" value="GLUCOSYL/GLUCURONOSYL TRANSFERASES"/>
    <property type="match status" value="1"/>
</dbReference>
<dbReference type="GO" id="GO:0080043">
    <property type="term" value="F:quercetin 3-O-glucosyltransferase activity"/>
    <property type="evidence" value="ECO:0007669"/>
    <property type="project" value="TreeGrafter"/>
</dbReference>
<evidence type="ECO:0000256" key="2">
    <source>
        <dbReference type="ARBA" id="ARBA00022676"/>
    </source>
</evidence>
<dbReference type="InterPro" id="IPR002213">
    <property type="entry name" value="UDP_glucos_trans"/>
</dbReference>
<proteinExistence type="inferred from homology"/>
<evidence type="ECO:0000256" key="4">
    <source>
        <dbReference type="RuleBase" id="RU003718"/>
    </source>
</evidence>
<dbReference type="AlphaFoldDB" id="A0A427B433"/>
<protein>
    <recommendedName>
        <fullName evidence="5">Glycosyltransferase</fullName>
        <ecNumber evidence="5">2.4.1.-</ecNumber>
    </recommendedName>
</protein>
<dbReference type="SUPFAM" id="SSF53756">
    <property type="entry name" value="UDP-Glycosyltransferase/glycogen phosphorylase"/>
    <property type="match status" value="1"/>
</dbReference>
<evidence type="ECO:0000313" key="8">
    <source>
        <dbReference type="Proteomes" id="UP000287651"/>
    </source>
</evidence>
<dbReference type="GO" id="GO:0080044">
    <property type="term" value="F:quercetin 7-O-glucosyltransferase activity"/>
    <property type="evidence" value="ECO:0007669"/>
    <property type="project" value="TreeGrafter"/>
</dbReference>
<dbReference type="EMBL" id="AMZH03000535">
    <property type="protein sequence ID" value="RRT83234.1"/>
    <property type="molecule type" value="Genomic_DNA"/>
</dbReference>
<name>A0A427B433_ENSVE</name>
<keyword evidence="3 4" id="KW-0808">Transferase</keyword>
<organism evidence="7 8">
    <name type="scientific">Ensete ventricosum</name>
    <name type="common">Abyssinian banana</name>
    <name type="synonym">Musa ensete</name>
    <dbReference type="NCBI Taxonomy" id="4639"/>
    <lineage>
        <taxon>Eukaryota</taxon>
        <taxon>Viridiplantae</taxon>
        <taxon>Streptophyta</taxon>
        <taxon>Embryophyta</taxon>
        <taxon>Tracheophyta</taxon>
        <taxon>Spermatophyta</taxon>
        <taxon>Magnoliopsida</taxon>
        <taxon>Liliopsida</taxon>
        <taxon>Zingiberales</taxon>
        <taxon>Musaceae</taxon>
        <taxon>Ensete</taxon>
    </lineage>
</organism>
<evidence type="ECO:0000313" key="7">
    <source>
        <dbReference type="EMBL" id="RRT83234.1"/>
    </source>
</evidence>
<feature type="coiled-coil region" evidence="6">
    <location>
        <begin position="411"/>
        <end position="438"/>
    </location>
</feature>
<evidence type="ECO:0000256" key="1">
    <source>
        <dbReference type="ARBA" id="ARBA00009995"/>
    </source>
</evidence>
<dbReference type="PANTHER" id="PTHR11926:SF1494">
    <property type="entry name" value="FLAVONOL 3-O-GLUCOSYLTRANSFERASE UGT76E12-RELATED"/>
    <property type="match status" value="1"/>
</dbReference>
<dbReference type="Pfam" id="PF00201">
    <property type="entry name" value="UDPGT"/>
    <property type="match status" value="1"/>
</dbReference>
<evidence type="ECO:0000256" key="6">
    <source>
        <dbReference type="SAM" id="Coils"/>
    </source>
</evidence>
<dbReference type="InterPro" id="IPR035595">
    <property type="entry name" value="UDP_glycos_trans_CS"/>
</dbReference>
<comment type="caution">
    <text evidence="7">The sequence shown here is derived from an EMBL/GenBank/DDBJ whole genome shotgun (WGS) entry which is preliminary data.</text>
</comment>
<dbReference type="Proteomes" id="UP000287651">
    <property type="component" value="Unassembled WGS sequence"/>
</dbReference>
<dbReference type="Gene3D" id="3.40.50.2000">
    <property type="entry name" value="Glycogen Phosphorylase B"/>
    <property type="match status" value="2"/>
</dbReference>
<keyword evidence="2 4" id="KW-0328">Glycosyltransferase</keyword>
<evidence type="ECO:0000256" key="5">
    <source>
        <dbReference type="RuleBase" id="RU362057"/>
    </source>
</evidence>
<reference evidence="7 8" key="1">
    <citation type="journal article" date="2014" name="Agronomy (Basel)">
        <title>A Draft Genome Sequence for Ensete ventricosum, the Drought-Tolerant Tree Against Hunger.</title>
        <authorList>
            <person name="Harrison J."/>
            <person name="Moore K.A."/>
            <person name="Paszkiewicz K."/>
            <person name="Jones T."/>
            <person name="Grant M."/>
            <person name="Ambacheew D."/>
            <person name="Muzemil S."/>
            <person name="Studholme D.J."/>
        </authorList>
    </citation>
    <scope>NUCLEOTIDE SEQUENCE [LARGE SCALE GENOMIC DNA]</scope>
</reference>
<dbReference type="PROSITE" id="PS00375">
    <property type="entry name" value="UDPGT"/>
    <property type="match status" value="1"/>
</dbReference>
<dbReference type="EC" id="2.4.1.-" evidence="5"/>
<comment type="similarity">
    <text evidence="1 4">Belongs to the UDP-glycosyltransferase family.</text>
</comment>
<sequence>MEVPRSAVNGHVAVLPYPGRGHINPMIRLARRLAARGLLVTVVLTEEWLSLLSDSFPPPLSAAVRLRTIPDVVPSERGRGADFASFIQSVLVRMGGPVAALLAELDPPPDAIIADSMLPWAPLIAHRMGVPVAAFFPQAANVFLAFQELKTLAVGRRQLSELDQTGSDTIPGNGDGFLDHLPKAASGHLADFITHSAGEGMLKAFMDGIAWFSTARCLLFNSFEELERRAFDQLLRANLSVPFYPVGPFVPDAAEDEEAATAPCCKWLDSQPKSSVLYVSMSSFLPVSGEEIKEIAVGLRMSGHRFLWAVRDATNTVRELIGEKGMAVPWCDQPRMLRHPSVGGFLTHCGWNSTLEAIDAGVPMLTFPLMWDQYPNSKLVVEDWKIGLRLGDEEKDGVGREEVARAVQRLMDLDAAESKELRRRAMELKERSHAALREKGSSAMNLDAFVNHLLGKAD</sequence>
<dbReference type="CDD" id="cd03784">
    <property type="entry name" value="GT1_Gtf-like"/>
    <property type="match status" value="1"/>
</dbReference>
<keyword evidence="6" id="KW-0175">Coiled coil</keyword>
<dbReference type="FunFam" id="3.40.50.2000:FF:000138">
    <property type="entry name" value="Glycosyltransferase"/>
    <property type="match status" value="1"/>
</dbReference>
<gene>
    <name evidence="7" type="ORF">B296_00004341</name>
</gene>